<feature type="transmembrane region" description="Helical" evidence="5">
    <location>
        <begin position="180"/>
        <end position="200"/>
    </location>
</feature>
<keyword evidence="7" id="KW-0378">Hydrolase</keyword>
<evidence type="ECO:0000256" key="4">
    <source>
        <dbReference type="ARBA" id="ARBA00023136"/>
    </source>
</evidence>
<dbReference type="AlphaFoldDB" id="A0A328BBT5"/>
<dbReference type="OrthoDB" id="9797190at2"/>
<evidence type="ECO:0000313" key="8">
    <source>
        <dbReference type="Proteomes" id="UP000249524"/>
    </source>
</evidence>
<sequence>MVNAPWPVVAMCLAIIGLYALQTQVPFLEPLLAFSPARLAMGETAGLITSQFLHGNWAHALMNAAFVLAFGAPVARFFGGGVSGAAIFFAFYLLCGILAALGFAALHWGMPAAMVGASGAASGLMGAAARLIGGHGRVGPLFSQAVTGMGLAWIVVNLIMAVTGGALIPGSGGAGVAWEAHLAGFAAGVLLIGPFGWIAGRR</sequence>
<comment type="subcellular location">
    <subcellularLocation>
        <location evidence="1">Membrane</location>
        <topology evidence="1">Multi-pass membrane protein</topology>
    </subcellularLocation>
</comment>
<reference evidence="7 8" key="1">
    <citation type="submission" date="2018-05" db="EMBL/GenBank/DDBJ databases">
        <authorList>
            <person name="Lanie J.A."/>
            <person name="Ng W.-L."/>
            <person name="Kazmierczak K.M."/>
            <person name="Andrzejewski T.M."/>
            <person name="Davidsen T.M."/>
            <person name="Wayne K.J."/>
            <person name="Tettelin H."/>
            <person name="Glass J.I."/>
            <person name="Rusch D."/>
            <person name="Podicherti R."/>
            <person name="Tsui H.-C.T."/>
            <person name="Winkler M.E."/>
        </authorList>
    </citation>
    <scope>NUCLEOTIDE SEQUENCE [LARGE SCALE GENOMIC DNA]</scope>
    <source>
        <strain evidence="7 8">BUT-10</strain>
    </source>
</reference>
<evidence type="ECO:0000256" key="1">
    <source>
        <dbReference type="ARBA" id="ARBA00004141"/>
    </source>
</evidence>
<evidence type="ECO:0000256" key="5">
    <source>
        <dbReference type="SAM" id="Phobius"/>
    </source>
</evidence>
<accession>A0A328BBT5</accession>
<protein>
    <submittedName>
        <fullName evidence="7">Rhomboid family intramembrane serine protease</fullName>
    </submittedName>
</protein>
<dbReference type="Proteomes" id="UP000249524">
    <property type="component" value="Unassembled WGS sequence"/>
</dbReference>
<keyword evidence="8" id="KW-1185">Reference proteome</keyword>
<feature type="transmembrane region" description="Helical" evidence="5">
    <location>
        <begin position="112"/>
        <end position="133"/>
    </location>
</feature>
<keyword evidence="4 5" id="KW-0472">Membrane</keyword>
<keyword evidence="3 5" id="KW-1133">Transmembrane helix</keyword>
<dbReference type="SUPFAM" id="SSF144091">
    <property type="entry name" value="Rhomboid-like"/>
    <property type="match status" value="1"/>
</dbReference>
<dbReference type="EMBL" id="QFYS01000011">
    <property type="protein sequence ID" value="RAK62548.1"/>
    <property type="molecule type" value="Genomic_DNA"/>
</dbReference>
<dbReference type="InterPro" id="IPR022764">
    <property type="entry name" value="Peptidase_S54_rhomboid_dom"/>
</dbReference>
<gene>
    <name evidence="7" type="ORF">DJ019_19205</name>
</gene>
<comment type="caution">
    <text evidence="7">The sequence shown here is derived from an EMBL/GenBank/DDBJ whole genome shotgun (WGS) entry which is preliminary data.</text>
</comment>
<dbReference type="Pfam" id="PF01694">
    <property type="entry name" value="Rhomboid"/>
    <property type="match status" value="1"/>
</dbReference>
<proteinExistence type="predicted"/>
<name>A0A328BBT5_9CAUL</name>
<evidence type="ECO:0000256" key="2">
    <source>
        <dbReference type="ARBA" id="ARBA00022692"/>
    </source>
</evidence>
<keyword evidence="7" id="KW-0645">Protease</keyword>
<feature type="transmembrane region" description="Helical" evidence="5">
    <location>
        <begin position="145"/>
        <end position="168"/>
    </location>
</feature>
<dbReference type="GO" id="GO:0004252">
    <property type="term" value="F:serine-type endopeptidase activity"/>
    <property type="evidence" value="ECO:0007669"/>
    <property type="project" value="InterPro"/>
</dbReference>
<dbReference type="InterPro" id="IPR035952">
    <property type="entry name" value="Rhomboid-like_sf"/>
</dbReference>
<evidence type="ECO:0000256" key="3">
    <source>
        <dbReference type="ARBA" id="ARBA00022989"/>
    </source>
</evidence>
<feature type="transmembrane region" description="Helical" evidence="5">
    <location>
        <begin position="85"/>
        <end position="106"/>
    </location>
</feature>
<feature type="transmembrane region" description="Helical" evidence="5">
    <location>
        <begin position="57"/>
        <end position="78"/>
    </location>
</feature>
<feature type="domain" description="Peptidase S54 rhomboid" evidence="6">
    <location>
        <begin position="43"/>
        <end position="192"/>
    </location>
</feature>
<dbReference type="GO" id="GO:0016020">
    <property type="term" value="C:membrane"/>
    <property type="evidence" value="ECO:0007669"/>
    <property type="project" value="UniProtKB-SubCell"/>
</dbReference>
<dbReference type="PANTHER" id="PTHR43066">
    <property type="entry name" value="RHOMBOID-RELATED PROTEIN"/>
    <property type="match status" value="1"/>
</dbReference>
<dbReference type="GO" id="GO:0006508">
    <property type="term" value="P:proteolysis"/>
    <property type="evidence" value="ECO:0007669"/>
    <property type="project" value="UniProtKB-KW"/>
</dbReference>
<organism evidence="7 8">
    <name type="scientific">Phenylobacterium kunshanense</name>
    <dbReference type="NCBI Taxonomy" id="1445034"/>
    <lineage>
        <taxon>Bacteria</taxon>
        <taxon>Pseudomonadati</taxon>
        <taxon>Pseudomonadota</taxon>
        <taxon>Alphaproteobacteria</taxon>
        <taxon>Caulobacterales</taxon>
        <taxon>Caulobacteraceae</taxon>
        <taxon>Phenylobacterium</taxon>
    </lineage>
</organism>
<keyword evidence="2 5" id="KW-0812">Transmembrane</keyword>
<dbReference type="Gene3D" id="1.20.1540.10">
    <property type="entry name" value="Rhomboid-like"/>
    <property type="match status" value="1"/>
</dbReference>
<evidence type="ECO:0000259" key="6">
    <source>
        <dbReference type="Pfam" id="PF01694"/>
    </source>
</evidence>
<evidence type="ECO:0000313" key="7">
    <source>
        <dbReference type="EMBL" id="RAK62548.1"/>
    </source>
</evidence>